<dbReference type="HOGENOM" id="CLU_1166040_0_0_1"/>
<dbReference type="Proteomes" id="UP000001072">
    <property type="component" value="Unassembled WGS sequence"/>
</dbReference>
<sequence>MKLRRAPRIFHKIRKLTDRLTNRVRGRDDVKRKLMETKQTMLPRLMIAKISAHTDDGTPRTGSESAPESHLEENLAHEHGALVSLESSASEIGPASIVAIANQSLSSQDQALSLTENVPSEIEEVEGASSSISLVSVRKRPYEEANGLAVHPDLVIKRAKHSIVHNYAAVLRLMKDMYLNVRDIICDQGPEIDRVTSMEIKYAQVLSEMRSMFSQVEHYFQELLLDEKDTVMYEAGHI</sequence>
<dbReference type="OrthoDB" id="2511896at2759"/>
<dbReference type="EMBL" id="GL883099">
    <property type="protein sequence ID" value="EGG08808.1"/>
    <property type="molecule type" value="Genomic_DNA"/>
</dbReference>
<protein>
    <submittedName>
        <fullName evidence="2">Uncharacterized protein</fullName>
    </submittedName>
</protein>
<dbReference type="VEuPathDB" id="FungiDB:MELLADRAFT_84362"/>
<dbReference type="InParanoid" id="F4RFH6"/>
<gene>
    <name evidence="2" type="ORF">MELLADRAFT_84362</name>
</gene>
<name>F4RFH6_MELLP</name>
<reference evidence="3" key="1">
    <citation type="journal article" date="2011" name="Proc. Natl. Acad. Sci. U.S.A.">
        <title>Obligate biotrophy features unraveled by the genomic analysis of rust fungi.</title>
        <authorList>
            <person name="Duplessis S."/>
            <person name="Cuomo C.A."/>
            <person name="Lin Y.-C."/>
            <person name="Aerts A."/>
            <person name="Tisserant E."/>
            <person name="Veneault-Fourrey C."/>
            <person name="Joly D.L."/>
            <person name="Hacquard S."/>
            <person name="Amselem J."/>
            <person name="Cantarel B.L."/>
            <person name="Chiu R."/>
            <person name="Coutinho P.M."/>
            <person name="Feau N."/>
            <person name="Field M."/>
            <person name="Frey P."/>
            <person name="Gelhaye E."/>
            <person name="Goldberg J."/>
            <person name="Grabherr M.G."/>
            <person name="Kodira C.D."/>
            <person name="Kohler A."/>
            <person name="Kuees U."/>
            <person name="Lindquist E.A."/>
            <person name="Lucas S.M."/>
            <person name="Mago R."/>
            <person name="Mauceli E."/>
            <person name="Morin E."/>
            <person name="Murat C."/>
            <person name="Pangilinan J.L."/>
            <person name="Park R."/>
            <person name="Pearson M."/>
            <person name="Quesneville H."/>
            <person name="Rouhier N."/>
            <person name="Sakthikumar S."/>
            <person name="Salamov A.A."/>
            <person name="Schmutz J."/>
            <person name="Selles B."/>
            <person name="Shapiro H."/>
            <person name="Tanguay P."/>
            <person name="Tuskan G.A."/>
            <person name="Henrissat B."/>
            <person name="Van de Peer Y."/>
            <person name="Rouze P."/>
            <person name="Ellis J.G."/>
            <person name="Dodds P.N."/>
            <person name="Schein J.E."/>
            <person name="Zhong S."/>
            <person name="Hamelin R.C."/>
            <person name="Grigoriev I.V."/>
            <person name="Szabo L.J."/>
            <person name="Martin F."/>
        </authorList>
    </citation>
    <scope>NUCLEOTIDE SEQUENCE [LARGE SCALE GENOMIC DNA]</scope>
    <source>
        <strain evidence="3">98AG31 / pathotype 3-4-7</strain>
    </source>
</reference>
<proteinExistence type="predicted"/>
<accession>F4RFH6</accession>
<dbReference type="KEGG" id="mlr:MELLADRAFT_84362"/>
<dbReference type="AlphaFoldDB" id="F4RFH6"/>
<dbReference type="RefSeq" id="XP_007407782.1">
    <property type="nucleotide sequence ID" value="XM_007407720.1"/>
</dbReference>
<dbReference type="GeneID" id="18933456"/>
<feature type="region of interest" description="Disordered" evidence="1">
    <location>
        <begin position="51"/>
        <end position="72"/>
    </location>
</feature>
<keyword evidence="3" id="KW-1185">Reference proteome</keyword>
<evidence type="ECO:0000313" key="2">
    <source>
        <dbReference type="EMBL" id="EGG08808.1"/>
    </source>
</evidence>
<evidence type="ECO:0000313" key="3">
    <source>
        <dbReference type="Proteomes" id="UP000001072"/>
    </source>
</evidence>
<organism evidence="3">
    <name type="scientific">Melampsora larici-populina (strain 98AG31 / pathotype 3-4-7)</name>
    <name type="common">Poplar leaf rust fungus</name>
    <dbReference type="NCBI Taxonomy" id="747676"/>
    <lineage>
        <taxon>Eukaryota</taxon>
        <taxon>Fungi</taxon>
        <taxon>Dikarya</taxon>
        <taxon>Basidiomycota</taxon>
        <taxon>Pucciniomycotina</taxon>
        <taxon>Pucciniomycetes</taxon>
        <taxon>Pucciniales</taxon>
        <taxon>Melampsoraceae</taxon>
        <taxon>Melampsora</taxon>
    </lineage>
</organism>
<evidence type="ECO:0000256" key="1">
    <source>
        <dbReference type="SAM" id="MobiDB-lite"/>
    </source>
</evidence>